<feature type="transmembrane region" description="Helical" evidence="2">
    <location>
        <begin position="88"/>
        <end position="107"/>
    </location>
</feature>
<evidence type="ECO:0000256" key="1">
    <source>
        <dbReference type="SAM" id="MobiDB-lite"/>
    </source>
</evidence>
<feature type="compositionally biased region" description="Low complexity" evidence="1">
    <location>
        <begin position="236"/>
        <end position="284"/>
    </location>
</feature>
<evidence type="ECO:0000313" key="3">
    <source>
        <dbReference type="EMBL" id="KAF7375851.1"/>
    </source>
</evidence>
<feature type="compositionally biased region" description="Polar residues" evidence="1">
    <location>
        <begin position="295"/>
        <end position="305"/>
    </location>
</feature>
<evidence type="ECO:0000256" key="2">
    <source>
        <dbReference type="SAM" id="Phobius"/>
    </source>
</evidence>
<reference evidence="3" key="1">
    <citation type="submission" date="2020-05" db="EMBL/GenBank/DDBJ databases">
        <title>Mycena genomes resolve the evolution of fungal bioluminescence.</title>
        <authorList>
            <person name="Tsai I.J."/>
        </authorList>
    </citation>
    <scope>NUCLEOTIDE SEQUENCE</scope>
    <source>
        <strain evidence="3">160909Yilan</strain>
    </source>
</reference>
<sequence length="456" mass="47699">MVYHWHKCTQCVGWLSVIPQRMPHPSFAAVLPRTYSSLSLSLLGWQSQSETDDASLNSPWEKVSPLHGNYSAICRHCRGATLVVPLPLPSSLTLSLAIFIPLTLLAIARGMSWVSLWIFVATLWAAGAAGLSINMTSAHNLPAGGTAVFVWAQDNLTANPDQFTLYIVPEGPEENVVDEQLVNAGVQLSGTVTMVVPPNTPTGVYQTLAYTGTDGPTVGTGPALWGDEIELVAAASSGGSSQSSTGSLSSAASQPSSTALQTSTSASTLPTSPLSQSLGSSASSGVGGGGASSTNSPNPGQTTSSSKHELATGAIVGIVLALILALLAIGVLLFYLRRRRQRARRRFSGIDTNHPLDPSLPVPVVTPFTSPTTTLQIPIREKDAGLGSSKPSPLSASDSASASGSSANSRLPSDSEQQQAIERLEREVQTLRAQQQLQAQSPVLFDNVPPPLYETL</sequence>
<dbReference type="OrthoDB" id="3048821at2759"/>
<gene>
    <name evidence="3" type="ORF">MSAN_00475200</name>
</gene>
<feature type="region of interest" description="Disordered" evidence="1">
    <location>
        <begin position="236"/>
        <end position="306"/>
    </location>
</feature>
<dbReference type="Proteomes" id="UP000623467">
    <property type="component" value="Unassembled WGS sequence"/>
</dbReference>
<feature type="transmembrane region" description="Helical" evidence="2">
    <location>
        <begin position="310"/>
        <end position="336"/>
    </location>
</feature>
<feature type="region of interest" description="Disordered" evidence="1">
    <location>
        <begin position="371"/>
        <end position="421"/>
    </location>
</feature>
<keyword evidence="2" id="KW-0472">Membrane</keyword>
<proteinExistence type="predicted"/>
<evidence type="ECO:0000313" key="4">
    <source>
        <dbReference type="Proteomes" id="UP000623467"/>
    </source>
</evidence>
<organism evidence="3 4">
    <name type="scientific">Mycena sanguinolenta</name>
    <dbReference type="NCBI Taxonomy" id="230812"/>
    <lineage>
        <taxon>Eukaryota</taxon>
        <taxon>Fungi</taxon>
        <taxon>Dikarya</taxon>
        <taxon>Basidiomycota</taxon>
        <taxon>Agaricomycotina</taxon>
        <taxon>Agaricomycetes</taxon>
        <taxon>Agaricomycetidae</taxon>
        <taxon>Agaricales</taxon>
        <taxon>Marasmiineae</taxon>
        <taxon>Mycenaceae</taxon>
        <taxon>Mycena</taxon>
    </lineage>
</organism>
<feature type="transmembrane region" description="Helical" evidence="2">
    <location>
        <begin position="114"/>
        <end position="133"/>
    </location>
</feature>
<name>A0A8H7DLQ7_9AGAR</name>
<comment type="caution">
    <text evidence="3">The sequence shown here is derived from an EMBL/GenBank/DDBJ whole genome shotgun (WGS) entry which is preliminary data.</text>
</comment>
<dbReference type="EMBL" id="JACAZH010000002">
    <property type="protein sequence ID" value="KAF7375851.1"/>
    <property type="molecule type" value="Genomic_DNA"/>
</dbReference>
<protein>
    <submittedName>
        <fullName evidence="3">Uncharacterized protein</fullName>
    </submittedName>
</protein>
<keyword evidence="2" id="KW-0812">Transmembrane</keyword>
<keyword evidence="4" id="KW-1185">Reference proteome</keyword>
<feature type="compositionally biased region" description="Low complexity" evidence="1">
    <location>
        <begin position="385"/>
        <end position="412"/>
    </location>
</feature>
<dbReference type="AlphaFoldDB" id="A0A8H7DLQ7"/>
<keyword evidence="2" id="KW-1133">Transmembrane helix</keyword>
<accession>A0A8H7DLQ7</accession>